<evidence type="ECO:0000256" key="3">
    <source>
        <dbReference type="ARBA" id="ARBA00022692"/>
    </source>
</evidence>
<comment type="similarity">
    <text evidence="6">Belongs to the YccS/YhfK family.</text>
</comment>
<evidence type="ECO:0000256" key="6">
    <source>
        <dbReference type="ARBA" id="ARBA00043993"/>
    </source>
</evidence>
<feature type="domain" description="Integral membrane bound transporter" evidence="9">
    <location>
        <begin position="402"/>
        <end position="525"/>
    </location>
</feature>
<dbReference type="RefSeq" id="WP_093323932.1">
    <property type="nucleotide sequence ID" value="NZ_FOAF01000002.1"/>
</dbReference>
<dbReference type="InterPro" id="IPR032692">
    <property type="entry name" value="YccS_N"/>
</dbReference>
<dbReference type="PANTHER" id="PTHR30509">
    <property type="entry name" value="P-HYDROXYBENZOIC ACID EFFLUX PUMP SUBUNIT-RELATED"/>
    <property type="match status" value="1"/>
</dbReference>
<proteinExistence type="inferred from homology"/>
<dbReference type="EMBL" id="FOAF01000002">
    <property type="protein sequence ID" value="SEL34048.1"/>
    <property type="molecule type" value="Genomic_DNA"/>
</dbReference>
<evidence type="ECO:0000256" key="2">
    <source>
        <dbReference type="ARBA" id="ARBA00022475"/>
    </source>
</evidence>
<protein>
    <submittedName>
        <fullName evidence="10">Uncharacterized membrane protein YccC</fullName>
    </submittedName>
</protein>
<feature type="transmembrane region" description="Helical" evidence="7">
    <location>
        <begin position="67"/>
        <end position="85"/>
    </location>
</feature>
<keyword evidence="4 7" id="KW-1133">Transmembrane helix</keyword>
<dbReference type="Pfam" id="PF13515">
    <property type="entry name" value="FUSC_2"/>
    <property type="match status" value="1"/>
</dbReference>
<gene>
    <name evidence="10" type="ORF">SAMN05661044_02214</name>
</gene>
<organism evidence="10 11">
    <name type="scientific">Olivibacter domesticus</name>
    <name type="common">Pseudosphingobacterium domesticum</name>
    <dbReference type="NCBI Taxonomy" id="407022"/>
    <lineage>
        <taxon>Bacteria</taxon>
        <taxon>Pseudomonadati</taxon>
        <taxon>Bacteroidota</taxon>
        <taxon>Sphingobacteriia</taxon>
        <taxon>Sphingobacteriales</taxon>
        <taxon>Sphingobacteriaceae</taxon>
        <taxon>Olivibacter</taxon>
    </lineage>
</organism>
<dbReference type="AlphaFoldDB" id="A0A1H7PF24"/>
<evidence type="ECO:0000256" key="5">
    <source>
        <dbReference type="ARBA" id="ARBA00023136"/>
    </source>
</evidence>
<evidence type="ECO:0000313" key="10">
    <source>
        <dbReference type="EMBL" id="SEL34048.1"/>
    </source>
</evidence>
<keyword evidence="3 7" id="KW-0812">Transmembrane</keyword>
<keyword evidence="2" id="KW-1003">Cell membrane</keyword>
<feature type="domain" description="Integral membrane protein YccS N-terminal" evidence="8">
    <location>
        <begin position="72"/>
        <end position="346"/>
    </location>
</feature>
<keyword evidence="11" id="KW-1185">Reference proteome</keyword>
<dbReference type="InterPro" id="IPR049453">
    <property type="entry name" value="Memb_transporter_dom"/>
</dbReference>
<name>A0A1H7PF24_OLID1</name>
<dbReference type="Proteomes" id="UP000199421">
    <property type="component" value="Unassembled WGS sequence"/>
</dbReference>
<comment type="subcellular location">
    <subcellularLocation>
        <location evidence="1">Cell membrane</location>
        <topology evidence="1">Multi-pass membrane protein</topology>
    </subcellularLocation>
</comment>
<accession>A0A1H7PF24</accession>
<evidence type="ECO:0000256" key="4">
    <source>
        <dbReference type="ARBA" id="ARBA00022989"/>
    </source>
</evidence>
<evidence type="ECO:0000313" key="11">
    <source>
        <dbReference type="Proteomes" id="UP000199421"/>
    </source>
</evidence>
<reference evidence="11" key="1">
    <citation type="submission" date="2016-10" db="EMBL/GenBank/DDBJ databases">
        <authorList>
            <person name="Varghese N."/>
            <person name="Submissions S."/>
        </authorList>
    </citation>
    <scope>NUCLEOTIDE SEQUENCE [LARGE SCALE GENOMIC DNA]</scope>
    <source>
        <strain evidence="11">DSM 18733</strain>
    </source>
</reference>
<feature type="transmembrane region" description="Helical" evidence="7">
    <location>
        <begin position="141"/>
        <end position="160"/>
    </location>
</feature>
<evidence type="ECO:0000259" key="8">
    <source>
        <dbReference type="Pfam" id="PF12805"/>
    </source>
</evidence>
<dbReference type="PANTHER" id="PTHR30509:SF9">
    <property type="entry name" value="MULTIDRUG RESISTANCE PROTEIN MDTO"/>
    <property type="match status" value="1"/>
</dbReference>
<evidence type="ECO:0000259" key="9">
    <source>
        <dbReference type="Pfam" id="PF13515"/>
    </source>
</evidence>
<evidence type="ECO:0000256" key="1">
    <source>
        <dbReference type="ARBA" id="ARBA00004651"/>
    </source>
</evidence>
<sequence>MKQTQEIKTFIYSQYFADGLRIAFGALVPAVAFSYFDNIQTGIVVSLGAVITSIVDTPGPTKDRRNAMCVLVGIIFLVSFLTKTINQYDFAIVAMLSILSFSMCMIAVYGTRAASLGTASILVMILNIDDLRMTADSSIEHAFYATLGGAWYTLLSLTLTQFRPFRLSQQALAESIQNTASYLRLKANFYDSKTDSDKNYQKLIDQQVVIHQHQDTVRELLFKSKAIVKDTTRLGRLLVIIFTDMVDIFEKTMATHYDYQAIRKNFENTNALRAIKLTLNRLANEMDNLAYHINANNRPRKLYDFKSDLENIKIAIDKIEAEGKNVVVLRKIMVNVRDLTTKVTNIYQYFDTQGAELKNSDETDLNKFLSHQSFNPKIFKDNLTLNSTTFRHALRMVIVMLIAFIVSKLIPFGNHSYWILMTVLVILKPGWSLTKQRNYQRMTGTVIGGLAGVGILLVADQEIIRFSFLMIFMVLAYSFIRINYILGVMFLTPYLLMLYSFLGVSTIEILKERVVDTIIGSLLAFSSSYIIFPSWESKNVQSSMRKLLIANYNYLAKALAYITGIEVSATDYKLVRKDVYVNMANMTSIFQRMITEPKSKQKNAKDLNKFLIYNHILSSYSVALVNVVTNADNESLTTEHVKLIRKSLVQLAQTIKQFKATNEEEPFTEAEIKTPVFMNNSSENEEAKLIAEQISFVNKITNDLNKICEKMDLLNNNNIEKTNENIQMLA</sequence>
<feature type="transmembrane region" description="Helical" evidence="7">
    <location>
        <begin position="514"/>
        <end position="535"/>
    </location>
</feature>
<keyword evidence="5 7" id="KW-0472">Membrane</keyword>
<feature type="transmembrane region" description="Helical" evidence="7">
    <location>
        <begin position="91"/>
        <end position="109"/>
    </location>
</feature>
<evidence type="ECO:0000256" key="7">
    <source>
        <dbReference type="SAM" id="Phobius"/>
    </source>
</evidence>
<feature type="transmembrane region" description="Helical" evidence="7">
    <location>
        <begin position="12"/>
        <end position="33"/>
    </location>
</feature>
<feature type="transmembrane region" description="Helical" evidence="7">
    <location>
        <begin position="482"/>
        <end position="502"/>
    </location>
</feature>
<feature type="transmembrane region" description="Helical" evidence="7">
    <location>
        <begin position="393"/>
        <end position="410"/>
    </location>
</feature>
<dbReference type="GO" id="GO:0005886">
    <property type="term" value="C:plasma membrane"/>
    <property type="evidence" value="ECO:0007669"/>
    <property type="project" value="UniProtKB-SubCell"/>
</dbReference>
<dbReference type="OrthoDB" id="8670769at2"/>
<dbReference type="Pfam" id="PF12805">
    <property type="entry name" value="FUSC-like"/>
    <property type="match status" value="1"/>
</dbReference>
<dbReference type="STRING" id="407022.SAMN05661044_02214"/>
<feature type="transmembrane region" description="Helical" evidence="7">
    <location>
        <begin position="446"/>
        <end position="476"/>
    </location>
</feature>